<dbReference type="Bgee" id="ENSSSCG00000035148">
    <property type="expression patterns" value="Expressed in pituitary gland and 43 other cell types or tissues"/>
</dbReference>
<feature type="compositionally biased region" description="Basic and acidic residues" evidence="1">
    <location>
        <begin position="20"/>
        <end position="30"/>
    </location>
</feature>
<reference evidence="3" key="1">
    <citation type="submission" date="2009-11" db="EMBL/GenBank/DDBJ databases">
        <authorList>
            <consortium name="Porcine genome sequencing project"/>
        </authorList>
    </citation>
    <scope>NUCLEOTIDE SEQUENCE [LARGE SCALE GENOMIC DNA]</scope>
    <source>
        <strain evidence="3">Duroc</strain>
    </source>
</reference>
<gene>
    <name evidence="2" type="primary">ZNF268</name>
</gene>
<reference evidence="2" key="2">
    <citation type="journal article" date="2020" name="Gigascience">
        <title>An improved pig reference genome sequence to enable pig genetics and genomics research.</title>
        <authorList>
            <person name="Warr A."/>
            <person name="Affara N."/>
            <person name="Aken B."/>
            <person name="Beiki H."/>
            <person name="Bickhart D.M."/>
            <person name="Billis K."/>
            <person name="Chow W."/>
            <person name="Eory L."/>
            <person name="Finlayson H.A."/>
            <person name="Flicek P."/>
            <person name="Giron C.G."/>
            <person name="Griffin D.K."/>
            <person name="Hall R."/>
            <person name="Hannum G."/>
            <person name="Hourlier T."/>
            <person name="Howe K."/>
            <person name="Hume D.A."/>
            <person name="Izuogu O."/>
            <person name="Kim K."/>
            <person name="Koren S."/>
            <person name="Liu H."/>
            <person name="Manchanda N."/>
            <person name="Martin F.J."/>
            <person name="Nonneman D.J."/>
            <person name="O'Connor R.E."/>
            <person name="Phillippy A.M."/>
            <person name="Rohrer G.A."/>
            <person name="Rosen B.D."/>
            <person name="Rund L.A."/>
            <person name="Sargent C.A."/>
            <person name="Schook L.B."/>
            <person name="Schroeder S.G."/>
            <person name="Schwartz A.S."/>
            <person name="Skinner B.M."/>
            <person name="Talbot R."/>
            <person name="Tseng E."/>
            <person name="Tuggle C.K."/>
            <person name="Watson M."/>
            <person name="Smith T.P.L."/>
            <person name="Archibald A.L."/>
        </authorList>
    </citation>
    <scope>NUCLEOTIDE SEQUENCE [LARGE SCALE GENOMIC DNA]</scope>
    <source>
        <strain evidence="2">Duroc</strain>
    </source>
</reference>
<protein>
    <submittedName>
        <fullName evidence="2">Zinc finger protein 268</fullName>
    </submittedName>
</protein>
<dbReference type="Proteomes" id="UP000008227">
    <property type="component" value="Chromosome 14"/>
</dbReference>
<evidence type="ECO:0000256" key="1">
    <source>
        <dbReference type="SAM" id="MobiDB-lite"/>
    </source>
</evidence>
<feature type="region of interest" description="Disordered" evidence="1">
    <location>
        <begin position="20"/>
        <end position="57"/>
    </location>
</feature>
<dbReference type="AlphaFoldDB" id="A0A287AYB0"/>
<reference evidence="2" key="3">
    <citation type="submission" date="2025-08" db="UniProtKB">
        <authorList>
            <consortium name="Ensembl"/>
        </authorList>
    </citation>
    <scope>IDENTIFICATION</scope>
</reference>
<dbReference type="ExpressionAtlas" id="A0A287AYB0">
    <property type="expression patterns" value="baseline"/>
</dbReference>
<dbReference type="PaxDb" id="9823-ENSSSCP00000010384"/>
<proteinExistence type="predicted"/>
<name>A0A287AYB0_PIG</name>
<keyword evidence="3" id="KW-1185">Reference proteome</keyword>
<accession>A0A287AYB0</accession>
<evidence type="ECO:0000313" key="2">
    <source>
        <dbReference type="Ensembl" id="ENSSSCP00000048874.2"/>
    </source>
</evidence>
<reference evidence="2" key="4">
    <citation type="submission" date="2025-09" db="UniProtKB">
        <authorList>
            <consortium name="Ensembl"/>
        </authorList>
    </citation>
    <scope>IDENTIFICATION</scope>
</reference>
<dbReference type="GeneTree" id="ENSGT00940000163459"/>
<evidence type="ECO:0000313" key="3">
    <source>
        <dbReference type="Proteomes" id="UP000008227"/>
    </source>
</evidence>
<sequence>MAARVRTAAIWVPPLQERDSACERIKKPQGEESILGEETTEQRPLPGGEGQRHRSPRTERVLEWLFISQEQLKTTKSWGISTPNPGSFSSWNKKSHGCKSQVRAIQIKCGKLIIWNGIGKNKSSWEVLQKAISVLHLEDYVFLVQIMFLQDKSFIHVSHMKRV</sequence>
<organism evidence="2 3">
    <name type="scientific">Sus scrofa</name>
    <name type="common">Pig</name>
    <dbReference type="NCBI Taxonomy" id="9823"/>
    <lineage>
        <taxon>Eukaryota</taxon>
        <taxon>Metazoa</taxon>
        <taxon>Chordata</taxon>
        <taxon>Craniata</taxon>
        <taxon>Vertebrata</taxon>
        <taxon>Euteleostomi</taxon>
        <taxon>Mammalia</taxon>
        <taxon>Eutheria</taxon>
        <taxon>Laurasiatheria</taxon>
        <taxon>Artiodactyla</taxon>
        <taxon>Suina</taxon>
        <taxon>Suidae</taxon>
        <taxon>Sus</taxon>
    </lineage>
</organism>
<dbReference type="Ensembl" id="ENSSSCT00000045920.3">
    <property type="protein sequence ID" value="ENSSSCP00000048874.2"/>
    <property type="gene ID" value="ENSSSCG00000035148.3"/>
</dbReference>